<dbReference type="InterPro" id="IPR004791">
    <property type="entry name" value="UvrC"/>
</dbReference>
<accession>A0AA90NJL2</accession>
<keyword evidence="2 7" id="KW-0227">DNA damage</keyword>
<dbReference type="InterPro" id="IPR050066">
    <property type="entry name" value="UvrABC_protein_C"/>
</dbReference>
<dbReference type="Pfam" id="PF08459">
    <property type="entry name" value="UvrC_RNaseH_dom"/>
    <property type="match status" value="1"/>
</dbReference>
<dbReference type="Pfam" id="PF22920">
    <property type="entry name" value="UvrC_RNaseH"/>
    <property type="match status" value="1"/>
</dbReference>
<dbReference type="InterPro" id="IPR001162">
    <property type="entry name" value="UvrC_RNase_H_dom"/>
</dbReference>
<evidence type="ECO:0000259" key="8">
    <source>
        <dbReference type="PROSITE" id="PS50151"/>
    </source>
</evidence>
<comment type="subcellular location">
    <subcellularLocation>
        <location evidence="7">Cytoplasm</location>
    </subcellularLocation>
</comment>
<gene>
    <name evidence="7 11" type="primary">uvrC</name>
    <name evidence="11" type="ORF">QS748_00490</name>
</gene>
<keyword evidence="6 7" id="KW-0742">SOS response</keyword>
<feature type="domain" description="UvrC family homology region profile" evidence="10">
    <location>
        <begin position="268"/>
        <end position="495"/>
    </location>
</feature>
<comment type="function">
    <text evidence="7">The UvrABC repair system catalyzes the recognition and processing of DNA lesions. UvrC both incises the 5' and 3' sides of the lesion. The N-terminal half is responsible for the 3' incision and the C-terminal half is responsible for the 5' incision.</text>
</comment>
<feature type="domain" description="UVR" evidence="8">
    <location>
        <begin position="218"/>
        <end position="253"/>
    </location>
</feature>
<comment type="similarity">
    <text evidence="7">Belongs to the UvrC family.</text>
</comment>
<dbReference type="PROSITE" id="PS50151">
    <property type="entry name" value="UVR"/>
    <property type="match status" value="1"/>
</dbReference>
<dbReference type="SUPFAM" id="SSF46600">
    <property type="entry name" value="C-terminal UvrC-binding domain of UvrB"/>
    <property type="match status" value="1"/>
</dbReference>
<dbReference type="NCBIfam" id="TIGR00194">
    <property type="entry name" value="uvrC"/>
    <property type="match status" value="1"/>
</dbReference>
<evidence type="ECO:0000256" key="1">
    <source>
        <dbReference type="ARBA" id="ARBA00022490"/>
    </source>
</evidence>
<dbReference type="GO" id="GO:0009432">
    <property type="term" value="P:SOS response"/>
    <property type="evidence" value="ECO:0007669"/>
    <property type="project" value="UniProtKB-UniRule"/>
</dbReference>
<dbReference type="EMBL" id="JASXSV010000001">
    <property type="protein sequence ID" value="MDP0587755.1"/>
    <property type="molecule type" value="Genomic_DNA"/>
</dbReference>
<dbReference type="FunFam" id="3.30.420.340:FF:000001">
    <property type="entry name" value="UvrABC system protein C"/>
    <property type="match status" value="1"/>
</dbReference>
<dbReference type="PROSITE" id="PS50165">
    <property type="entry name" value="UVRC"/>
    <property type="match status" value="1"/>
</dbReference>
<keyword evidence="5 7" id="KW-0234">DNA repair</keyword>
<dbReference type="HAMAP" id="MF_00203">
    <property type="entry name" value="UvrC"/>
    <property type="match status" value="1"/>
</dbReference>
<sequence>MKKVWSASVMTSNDQTKRIDYRLFLEKTPECPGVYDMRGSDGNTLYIGKAKNLKNRISSYFRASGLASKTIALINKVSEIDIIITNTETEALILEQNLIKQKKPKYNILLKDDKSYPYIIISSDKNWPRLTFHRGKKKSLGSCFGPYPNATSVRESLSILQKVFKVRQCDDSYFRNRSRPCLQYQIKRCKAPCVGLVSEEEYEKDVLDTVQFLSGKNQSLLKSLTDRMDLFSSLFKYEQAAEIRDQIIYLRNIQEQQTVAKAGGNVDVIGYIEQAGFVCFNVLFIRHGLIIGSKHYFPDFKLESNKDDYFDWFLVQFYIHLSGSRDFPEEIVISVDEKNIEVIQREIVRLAGKKVQVKASVRGDRLKWLKLANNNAQQNLKARLSEKSSIDVRVGQLQQLLDLPQKPDIIECFDISHTSGESTVASCVVFGNGGHLKNEYRTYNIKNISPGDDYAATGQVLRRRYQKRINSARKMPDLILIDGGRGQLSVAETIMEELGLSGMPLLGVAKGATRKPGMETLLYQGKELLTEGCEAALLLIQQIRDEAHRFAIAGHRTQRQKTRNRSIIEEIPRVGSKRRTALLKYFGGLQGVLLANTESLSKVPGINQEMAKVIYDYLHD</sequence>
<dbReference type="InterPro" id="IPR035901">
    <property type="entry name" value="GIY-YIG_endonuc_sf"/>
</dbReference>
<reference evidence="11 12" key="1">
    <citation type="journal article" date="2023" name="bioRxiv">
        <title>An intranuclear bacterial parasite of deep-sea mussels expresses apoptosis inhibitors acquired from its host.</title>
        <authorList>
            <person name="Gonzalez Porras M.A."/>
            <person name="Assie A."/>
            <person name="Tietjen M."/>
            <person name="Violette M."/>
            <person name="Kleiner M."/>
            <person name="Gruber-Vodicka H."/>
            <person name="Dubilier N."/>
            <person name="Leisch N."/>
        </authorList>
    </citation>
    <scope>NUCLEOTIDE SEQUENCE [LARGE SCALE GENOMIC DNA]</scope>
    <source>
        <strain evidence="11">IAP13</strain>
    </source>
</reference>
<dbReference type="Gene3D" id="1.10.150.20">
    <property type="entry name" value="5' to 3' exonuclease, C-terminal subdomain"/>
    <property type="match status" value="1"/>
</dbReference>
<proteinExistence type="inferred from homology"/>
<dbReference type="Proteomes" id="UP001178148">
    <property type="component" value="Unassembled WGS sequence"/>
</dbReference>
<dbReference type="Pfam" id="PF01541">
    <property type="entry name" value="GIY-YIG"/>
    <property type="match status" value="1"/>
</dbReference>
<organism evidence="11 12">
    <name type="scientific">Candidatus Endonucleibacter bathymodioli</name>
    <dbReference type="NCBI Taxonomy" id="539814"/>
    <lineage>
        <taxon>Bacteria</taxon>
        <taxon>Pseudomonadati</taxon>
        <taxon>Pseudomonadota</taxon>
        <taxon>Gammaproteobacteria</taxon>
        <taxon>Oceanospirillales</taxon>
        <taxon>Endozoicomonadaceae</taxon>
        <taxon>Candidatus Endonucleibacter</taxon>
    </lineage>
</organism>
<feature type="domain" description="GIY-YIG" evidence="9">
    <location>
        <begin position="30"/>
        <end position="108"/>
    </location>
</feature>
<dbReference type="InterPro" id="IPR001943">
    <property type="entry name" value="UVR_dom"/>
</dbReference>
<dbReference type="SUPFAM" id="SSF82771">
    <property type="entry name" value="GIY-YIG endonuclease"/>
    <property type="match status" value="1"/>
</dbReference>
<dbReference type="GO" id="GO:0005737">
    <property type="term" value="C:cytoplasm"/>
    <property type="evidence" value="ECO:0007669"/>
    <property type="project" value="UniProtKB-SubCell"/>
</dbReference>
<dbReference type="PANTHER" id="PTHR30562:SF1">
    <property type="entry name" value="UVRABC SYSTEM PROTEIN C"/>
    <property type="match status" value="1"/>
</dbReference>
<dbReference type="Gene3D" id="3.30.420.340">
    <property type="entry name" value="UvrC, RNAse H endonuclease domain"/>
    <property type="match status" value="1"/>
</dbReference>
<evidence type="ECO:0000256" key="2">
    <source>
        <dbReference type="ARBA" id="ARBA00022763"/>
    </source>
</evidence>
<dbReference type="PANTHER" id="PTHR30562">
    <property type="entry name" value="UVRC/OXIDOREDUCTASE"/>
    <property type="match status" value="1"/>
</dbReference>
<evidence type="ECO:0000256" key="6">
    <source>
        <dbReference type="ARBA" id="ARBA00023236"/>
    </source>
</evidence>
<dbReference type="CDD" id="cd10434">
    <property type="entry name" value="GIY-YIG_UvrC_Cho"/>
    <property type="match status" value="1"/>
</dbReference>
<evidence type="ECO:0000256" key="7">
    <source>
        <dbReference type="HAMAP-Rule" id="MF_00203"/>
    </source>
</evidence>
<dbReference type="Gene3D" id="3.40.1440.10">
    <property type="entry name" value="GIY-YIG endonuclease"/>
    <property type="match status" value="1"/>
</dbReference>
<dbReference type="InterPro" id="IPR000305">
    <property type="entry name" value="GIY-YIG_endonuc"/>
</dbReference>
<dbReference type="InterPro" id="IPR047296">
    <property type="entry name" value="GIY-YIG_UvrC_Cho"/>
</dbReference>
<keyword evidence="12" id="KW-1185">Reference proteome</keyword>
<name>A0AA90NJL2_9GAMM</name>
<protein>
    <recommendedName>
        <fullName evidence="7">UvrABC system protein C</fullName>
        <shortName evidence="7">Protein UvrC</shortName>
    </recommendedName>
    <alternativeName>
        <fullName evidence="7">Excinuclease ABC subunit C</fullName>
    </alternativeName>
</protein>
<dbReference type="FunFam" id="3.40.1440.10:FF:000001">
    <property type="entry name" value="UvrABC system protein C"/>
    <property type="match status" value="1"/>
</dbReference>
<dbReference type="GO" id="GO:0003677">
    <property type="term" value="F:DNA binding"/>
    <property type="evidence" value="ECO:0007669"/>
    <property type="project" value="UniProtKB-UniRule"/>
</dbReference>
<dbReference type="InterPro" id="IPR038476">
    <property type="entry name" value="UvrC_RNase_H_dom_sf"/>
</dbReference>
<evidence type="ECO:0000256" key="4">
    <source>
        <dbReference type="ARBA" id="ARBA00022881"/>
    </source>
</evidence>
<dbReference type="AlphaFoldDB" id="A0AA90NJL2"/>
<dbReference type="GO" id="GO:0006289">
    <property type="term" value="P:nucleotide-excision repair"/>
    <property type="evidence" value="ECO:0007669"/>
    <property type="project" value="UniProtKB-UniRule"/>
</dbReference>
<keyword evidence="1 7" id="KW-0963">Cytoplasm</keyword>
<keyword evidence="3 7" id="KW-0228">DNA excision</keyword>
<dbReference type="GO" id="GO:0009380">
    <property type="term" value="C:excinuclease repair complex"/>
    <property type="evidence" value="ECO:0007669"/>
    <property type="project" value="InterPro"/>
</dbReference>
<dbReference type="SUPFAM" id="SSF47781">
    <property type="entry name" value="RuvA domain 2-like"/>
    <property type="match status" value="1"/>
</dbReference>
<evidence type="ECO:0000256" key="5">
    <source>
        <dbReference type="ARBA" id="ARBA00023204"/>
    </source>
</evidence>
<dbReference type="PROSITE" id="PS50164">
    <property type="entry name" value="GIY_YIG"/>
    <property type="match status" value="1"/>
</dbReference>
<evidence type="ECO:0000313" key="11">
    <source>
        <dbReference type="EMBL" id="MDP0587755.1"/>
    </source>
</evidence>
<dbReference type="InterPro" id="IPR036876">
    <property type="entry name" value="UVR_dom_sf"/>
</dbReference>
<dbReference type="GO" id="GO:0009381">
    <property type="term" value="F:excinuclease ABC activity"/>
    <property type="evidence" value="ECO:0007669"/>
    <property type="project" value="UniProtKB-UniRule"/>
</dbReference>
<dbReference type="Pfam" id="PF02151">
    <property type="entry name" value="UVR"/>
    <property type="match status" value="1"/>
</dbReference>
<evidence type="ECO:0000259" key="10">
    <source>
        <dbReference type="PROSITE" id="PS50165"/>
    </source>
</evidence>
<dbReference type="InterPro" id="IPR010994">
    <property type="entry name" value="RuvA_2-like"/>
</dbReference>
<dbReference type="SMART" id="SM00465">
    <property type="entry name" value="GIYc"/>
    <property type="match status" value="1"/>
</dbReference>
<keyword evidence="4 7" id="KW-0267">Excision nuclease</keyword>
<comment type="caution">
    <text evidence="11">The sequence shown here is derived from an EMBL/GenBank/DDBJ whole genome shotgun (WGS) entry which is preliminary data.</text>
</comment>
<evidence type="ECO:0000259" key="9">
    <source>
        <dbReference type="PROSITE" id="PS50164"/>
    </source>
</evidence>
<evidence type="ECO:0000313" key="12">
    <source>
        <dbReference type="Proteomes" id="UP001178148"/>
    </source>
</evidence>
<evidence type="ECO:0000256" key="3">
    <source>
        <dbReference type="ARBA" id="ARBA00022769"/>
    </source>
</evidence>
<comment type="subunit">
    <text evidence="7">Interacts with UvrB in an incision complex.</text>
</comment>